<dbReference type="Gene3D" id="3.40.50.300">
    <property type="entry name" value="P-loop containing nucleotide triphosphate hydrolases"/>
    <property type="match status" value="1"/>
</dbReference>
<evidence type="ECO:0000256" key="1">
    <source>
        <dbReference type="ARBA" id="ARBA00005446"/>
    </source>
</evidence>
<dbReference type="GO" id="GO:0043138">
    <property type="term" value="F:3'-5' DNA helicase activity"/>
    <property type="evidence" value="ECO:0007669"/>
    <property type="project" value="UniProtKB-EC"/>
</dbReference>
<dbReference type="InterPro" id="IPR027417">
    <property type="entry name" value="P-loop_NTPase"/>
</dbReference>
<dbReference type="GO" id="GO:0000724">
    <property type="term" value="P:double-strand break repair via homologous recombination"/>
    <property type="evidence" value="ECO:0007669"/>
    <property type="project" value="TreeGrafter"/>
</dbReference>
<evidence type="ECO:0000313" key="7">
    <source>
        <dbReference type="EMBL" id="KAH7140502.1"/>
    </source>
</evidence>
<comment type="catalytic activity">
    <reaction evidence="4">
        <text>Couples ATP hydrolysis with the unwinding of duplex DNA by translocating in the 3'-5' direction.</text>
        <dbReference type="EC" id="5.6.2.4"/>
    </reaction>
</comment>
<feature type="non-terminal residue" evidence="7">
    <location>
        <position position="1"/>
    </location>
</feature>
<name>A0A9P9ENU0_9HYPO</name>
<dbReference type="GO" id="GO:0009378">
    <property type="term" value="F:four-way junction helicase activity"/>
    <property type="evidence" value="ECO:0007669"/>
    <property type="project" value="TreeGrafter"/>
</dbReference>
<dbReference type="GO" id="GO:0005737">
    <property type="term" value="C:cytoplasm"/>
    <property type="evidence" value="ECO:0007669"/>
    <property type="project" value="TreeGrafter"/>
</dbReference>
<proteinExistence type="inferred from homology"/>
<feature type="non-terminal residue" evidence="7">
    <location>
        <position position="218"/>
    </location>
</feature>
<feature type="domain" description="Helicase ATP-binding" evidence="6">
    <location>
        <begin position="1"/>
        <end position="91"/>
    </location>
</feature>
<reference evidence="7" key="1">
    <citation type="journal article" date="2021" name="Nat. Commun.">
        <title>Genetic determinants of endophytism in the Arabidopsis root mycobiome.</title>
        <authorList>
            <person name="Mesny F."/>
            <person name="Miyauchi S."/>
            <person name="Thiergart T."/>
            <person name="Pickel B."/>
            <person name="Atanasova L."/>
            <person name="Karlsson M."/>
            <person name="Huettel B."/>
            <person name="Barry K.W."/>
            <person name="Haridas S."/>
            <person name="Chen C."/>
            <person name="Bauer D."/>
            <person name="Andreopoulos W."/>
            <person name="Pangilinan J."/>
            <person name="LaButti K."/>
            <person name="Riley R."/>
            <person name="Lipzen A."/>
            <person name="Clum A."/>
            <person name="Drula E."/>
            <person name="Henrissat B."/>
            <person name="Kohler A."/>
            <person name="Grigoriev I.V."/>
            <person name="Martin F.M."/>
            <person name="Hacquard S."/>
        </authorList>
    </citation>
    <scope>NUCLEOTIDE SEQUENCE</scope>
    <source>
        <strain evidence="7">MPI-CAGE-AT-0021</strain>
    </source>
</reference>
<evidence type="ECO:0000313" key="8">
    <source>
        <dbReference type="Proteomes" id="UP000717696"/>
    </source>
</evidence>
<keyword evidence="2" id="KW-0238">DNA-binding</keyword>
<dbReference type="SUPFAM" id="SSF52540">
    <property type="entry name" value="P-loop containing nucleoside triphosphate hydrolases"/>
    <property type="match status" value="1"/>
</dbReference>
<dbReference type="InterPro" id="IPR014001">
    <property type="entry name" value="Helicase_ATP-bd"/>
</dbReference>
<dbReference type="PANTHER" id="PTHR13710">
    <property type="entry name" value="DNA HELICASE RECQ FAMILY MEMBER"/>
    <property type="match status" value="1"/>
</dbReference>
<keyword evidence="8" id="KW-1185">Reference proteome</keyword>
<sequence>AVLLGPELALSEAFRSKVLRDPLFQEKLALIAIDEAHVVWEWGQNFRTYYRQLVVLRNLIRHSVPWLACSATLDPQTLLMVQQYCGFDSGVCIQRCSIDRPDIFIAVRQIMHPVTTFRDLEFLVEPVNHAIREATKSSYENQARVAIAAGHLDAAERLISLGLNEPQNRQIKQGVDSRACCMKIPKTVVYFDSIATLEAAAALLVGALVRTGCSKTAA</sequence>
<organism evidence="7 8">
    <name type="scientific">Dactylonectria estremocensis</name>
    <dbReference type="NCBI Taxonomy" id="1079267"/>
    <lineage>
        <taxon>Eukaryota</taxon>
        <taxon>Fungi</taxon>
        <taxon>Dikarya</taxon>
        <taxon>Ascomycota</taxon>
        <taxon>Pezizomycotina</taxon>
        <taxon>Sordariomycetes</taxon>
        <taxon>Hypocreomycetidae</taxon>
        <taxon>Hypocreales</taxon>
        <taxon>Nectriaceae</taxon>
        <taxon>Dactylonectria</taxon>
    </lineage>
</organism>
<comment type="caution">
    <text evidence="7">The sequence shown here is derived from an EMBL/GenBank/DDBJ whole genome shotgun (WGS) entry which is preliminary data.</text>
</comment>
<comment type="similarity">
    <text evidence="1">Belongs to the helicase family. RecQ subfamily.</text>
</comment>
<evidence type="ECO:0000259" key="6">
    <source>
        <dbReference type="PROSITE" id="PS51192"/>
    </source>
</evidence>
<dbReference type="GO" id="GO:0005694">
    <property type="term" value="C:chromosome"/>
    <property type="evidence" value="ECO:0007669"/>
    <property type="project" value="TreeGrafter"/>
</dbReference>
<evidence type="ECO:0000256" key="4">
    <source>
        <dbReference type="ARBA" id="ARBA00034617"/>
    </source>
</evidence>
<evidence type="ECO:0000256" key="3">
    <source>
        <dbReference type="ARBA" id="ARBA00023235"/>
    </source>
</evidence>
<accession>A0A9P9ENU0</accession>
<keyword evidence="3" id="KW-0413">Isomerase</keyword>
<dbReference type="OrthoDB" id="5067625at2759"/>
<dbReference type="EC" id="5.6.2.4" evidence="5"/>
<protein>
    <recommendedName>
        <fullName evidence="5">DNA 3'-5' helicase</fullName>
        <ecNumber evidence="5">5.6.2.4</ecNumber>
    </recommendedName>
</protein>
<dbReference type="Proteomes" id="UP000717696">
    <property type="component" value="Unassembled WGS sequence"/>
</dbReference>
<dbReference type="PROSITE" id="PS51192">
    <property type="entry name" value="HELICASE_ATP_BIND_1"/>
    <property type="match status" value="1"/>
</dbReference>
<evidence type="ECO:0000256" key="5">
    <source>
        <dbReference type="ARBA" id="ARBA00034808"/>
    </source>
</evidence>
<dbReference type="EMBL" id="JAGMUU010000013">
    <property type="protein sequence ID" value="KAH7140502.1"/>
    <property type="molecule type" value="Genomic_DNA"/>
</dbReference>
<evidence type="ECO:0000256" key="2">
    <source>
        <dbReference type="ARBA" id="ARBA00023125"/>
    </source>
</evidence>
<gene>
    <name evidence="7" type="ORF">B0J13DRAFT_638335</name>
</gene>
<dbReference type="PANTHER" id="PTHR13710:SF105">
    <property type="entry name" value="ATP-DEPENDENT DNA HELICASE Q1"/>
    <property type="match status" value="1"/>
</dbReference>
<dbReference type="AlphaFoldDB" id="A0A9P9ENU0"/>
<dbReference type="GO" id="GO:0003677">
    <property type="term" value="F:DNA binding"/>
    <property type="evidence" value="ECO:0007669"/>
    <property type="project" value="UniProtKB-KW"/>
</dbReference>